<name>A0A915D5B7_9BILA</name>
<reference evidence="3" key="1">
    <citation type="submission" date="2022-11" db="UniProtKB">
        <authorList>
            <consortium name="WormBaseParasite"/>
        </authorList>
    </citation>
    <scope>IDENTIFICATION</scope>
</reference>
<proteinExistence type="predicted"/>
<keyword evidence="2" id="KW-1185">Reference proteome</keyword>
<evidence type="ECO:0000313" key="3">
    <source>
        <dbReference type="WBParaSite" id="jg15738"/>
    </source>
</evidence>
<dbReference type="WBParaSite" id="jg15738">
    <property type="protein sequence ID" value="jg15738"/>
    <property type="gene ID" value="jg15738"/>
</dbReference>
<evidence type="ECO:0000313" key="2">
    <source>
        <dbReference type="Proteomes" id="UP000887574"/>
    </source>
</evidence>
<accession>A0A915D5B7</accession>
<dbReference type="Proteomes" id="UP000887574">
    <property type="component" value="Unplaced"/>
</dbReference>
<organism evidence="2 3">
    <name type="scientific">Ditylenchus dipsaci</name>
    <dbReference type="NCBI Taxonomy" id="166011"/>
    <lineage>
        <taxon>Eukaryota</taxon>
        <taxon>Metazoa</taxon>
        <taxon>Ecdysozoa</taxon>
        <taxon>Nematoda</taxon>
        <taxon>Chromadorea</taxon>
        <taxon>Rhabditida</taxon>
        <taxon>Tylenchina</taxon>
        <taxon>Tylenchomorpha</taxon>
        <taxon>Sphaerularioidea</taxon>
        <taxon>Anguinidae</taxon>
        <taxon>Anguininae</taxon>
        <taxon>Ditylenchus</taxon>
    </lineage>
</organism>
<evidence type="ECO:0000256" key="1">
    <source>
        <dbReference type="SAM" id="MobiDB-lite"/>
    </source>
</evidence>
<dbReference type="AlphaFoldDB" id="A0A915D5B7"/>
<protein>
    <submittedName>
        <fullName evidence="3">Uncharacterized protein</fullName>
    </submittedName>
</protein>
<feature type="region of interest" description="Disordered" evidence="1">
    <location>
        <begin position="23"/>
        <end position="57"/>
    </location>
</feature>
<sequence>MTGSGKGQPMETGPNVVKATEAVAAPGQRHRRETESGADVFSPNHPPEQLRTSRHWSRHPCSTLLCPKSYASIIY</sequence>